<dbReference type="AlphaFoldDB" id="A0A9P4NJ21"/>
<dbReference type="InterPro" id="IPR002110">
    <property type="entry name" value="Ankyrin_rpt"/>
</dbReference>
<proteinExistence type="predicted"/>
<dbReference type="Gene3D" id="1.25.40.20">
    <property type="entry name" value="Ankyrin repeat-containing domain"/>
    <property type="match status" value="1"/>
</dbReference>
<reference evidence="1" key="1">
    <citation type="journal article" date="2020" name="Stud. Mycol.">
        <title>101 Dothideomycetes genomes: a test case for predicting lifestyles and emergence of pathogens.</title>
        <authorList>
            <person name="Haridas S."/>
            <person name="Albert R."/>
            <person name="Binder M."/>
            <person name="Bloem J."/>
            <person name="Labutti K."/>
            <person name="Salamov A."/>
            <person name="Andreopoulos B."/>
            <person name="Baker S."/>
            <person name="Barry K."/>
            <person name="Bills G."/>
            <person name="Bluhm B."/>
            <person name="Cannon C."/>
            <person name="Castanera R."/>
            <person name="Culley D."/>
            <person name="Daum C."/>
            <person name="Ezra D."/>
            <person name="Gonzalez J."/>
            <person name="Henrissat B."/>
            <person name="Kuo A."/>
            <person name="Liang C."/>
            <person name="Lipzen A."/>
            <person name="Lutzoni F."/>
            <person name="Magnuson J."/>
            <person name="Mondo S."/>
            <person name="Nolan M."/>
            <person name="Ohm R."/>
            <person name="Pangilinan J."/>
            <person name="Park H.-J."/>
            <person name="Ramirez L."/>
            <person name="Alfaro M."/>
            <person name="Sun H."/>
            <person name="Tritt A."/>
            <person name="Yoshinaga Y."/>
            <person name="Zwiers L.-H."/>
            <person name="Turgeon B."/>
            <person name="Goodwin S."/>
            <person name="Spatafora J."/>
            <person name="Crous P."/>
            <person name="Grigoriev I."/>
        </authorList>
    </citation>
    <scope>NUCLEOTIDE SEQUENCE</scope>
    <source>
        <strain evidence="1">CBS 130266</strain>
    </source>
</reference>
<dbReference type="InterPro" id="IPR011990">
    <property type="entry name" value="TPR-like_helical_dom_sf"/>
</dbReference>
<protein>
    <submittedName>
        <fullName evidence="1">Ankyrin</fullName>
    </submittedName>
</protein>
<dbReference type="Gene3D" id="1.25.40.10">
    <property type="entry name" value="Tetratricopeptide repeat domain"/>
    <property type="match status" value="1"/>
</dbReference>
<dbReference type="Proteomes" id="UP000800235">
    <property type="component" value="Unassembled WGS sequence"/>
</dbReference>
<dbReference type="SUPFAM" id="SSF48403">
    <property type="entry name" value="Ankyrin repeat"/>
    <property type="match status" value="1"/>
</dbReference>
<evidence type="ECO:0000313" key="1">
    <source>
        <dbReference type="EMBL" id="KAF2423676.1"/>
    </source>
</evidence>
<dbReference type="InterPro" id="IPR036770">
    <property type="entry name" value="Ankyrin_rpt-contain_sf"/>
</dbReference>
<dbReference type="Pfam" id="PF12796">
    <property type="entry name" value="Ank_2"/>
    <property type="match status" value="2"/>
</dbReference>
<name>A0A9P4NJ21_9PEZI</name>
<dbReference type="PANTHER" id="PTHR24121:SF21">
    <property type="entry name" value="ANKYRIN REPEAT FAMILY PROTEIN"/>
    <property type="match status" value="1"/>
</dbReference>
<comment type="caution">
    <text evidence="1">The sequence shown here is derived from an EMBL/GenBank/DDBJ whole genome shotgun (WGS) entry which is preliminary data.</text>
</comment>
<dbReference type="OrthoDB" id="20872at2759"/>
<accession>A0A9P4NJ21</accession>
<dbReference type="PANTHER" id="PTHR24121">
    <property type="entry name" value="NO MECHANORECEPTOR POTENTIAL C, ISOFORM D-RELATED"/>
    <property type="match status" value="1"/>
</dbReference>
<gene>
    <name evidence="1" type="ORF">EJ08DRAFT_443204</name>
</gene>
<sequence>MQQRPASPPPMIRYDPGLWDPDLQRQFMSEAIELVEISVSKKEWPEACKHQEKVLEVAGTILRTHGGANCDPRVNIPTLEQELAGFFYAAGEHERCIKLLKKLLDSNPLRKLDAGTQWKLLYDISKAYNGKQKFHEAAAHGQEAWGKAEKYFLPQDERITATAKLLVDIFHQNDDLARGNAFKRRLEKHESFQKFASKYPEYSLVLTPSGISPVIQAAKDGHANTVRKFLEELPVWRDEIDKSGATVLICAASNKHLDVIRKLQIEPPQFAFGISASTTDLSCETALHRAMRRPPLESNFSKCYPASNWMSSAKEIVRILLDADADTRIQNTDGETCAHICVQNGHTDILRSMYSSIECRNLTADNIAVLLTRNPELISIADSERRTLLHTAIETGQEDLIPILLDEYGRRLRNYFLWIFHSNIA</sequence>
<dbReference type="SUPFAM" id="SSF48452">
    <property type="entry name" value="TPR-like"/>
    <property type="match status" value="1"/>
</dbReference>
<keyword evidence="2" id="KW-1185">Reference proteome</keyword>
<evidence type="ECO:0000313" key="2">
    <source>
        <dbReference type="Proteomes" id="UP000800235"/>
    </source>
</evidence>
<dbReference type="EMBL" id="MU007079">
    <property type="protein sequence ID" value="KAF2423676.1"/>
    <property type="molecule type" value="Genomic_DNA"/>
</dbReference>
<dbReference type="SMART" id="SM00248">
    <property type="entry name" value="ANK"/>
    <property type="match status" value="5"/>
</dbReference>
<organism evidence="1 2">
    <name type="scientific">Tothia fuscella</name>
    <dbReference type="NCBI Taxonomy" id="1048955"/>
    <lineage>
        <taxon>Eukaryota</taxon>
        <taxon>Fungi</taxon>
        <taxon>Dikarya</taxon>
        <taxon>Ascomycota</taxon>
        <taxon>Pezizomycotina</taxon>
        <taxon>Dothideomycetes</taxon>
        <taxon>Pleosporomycetidae</taxon>
        <taxon>Venturiales</taxon>
        <taxon>Cylindrosympodiaceae</taxon>
        <taxon>Tothia</taxon>
    </lineage>
</organism>